<dbReference type="OrthoDB" id="269227at2759"/>
<dbReference type="Gene3D" id="3.50.50.60">
    <property type="entry name" value="FAD/NAD(P)-binding domain"/>
    <property type="match status" value="1"/>
</dbReference>
<accession>A0A8H5C829</accession>
<dbReference type="GO" id="GO:0016614">
    <property type="term" value="F:oxidoreductase activity, acting on CH-OH group of donors"/>
    <property type="evidence" value="ECO:0007669"/>
    <property type="project" value="InterPro"/>
</dbReference>
<dbReference type="EMBL" id="JAACJK010000057">
    <property type="protein sequence ID" value="KAF5336947.1"/>
    <property type="molecule type" value="Genomic_DNA"/>
</dbReference>
<feature type="domain" description="Glucose-methanol-choline oxidoreductase C-terminal" evidence="3">
    <location>
        <begin position="140"/>
        <end position="171"/>
    </location>
</feature>
<protein>
    <recommendedName>
        <fullName evidence="3">Glucose-methanol-choline oxidoreductase C-terminal domain-containing protein</fullName>
    </recommendedName>
</protein>
<proteinExistence type="predicted"/>
<dbReference type="Pfam" id="PF05199">
    <property type="entry name" value="GMC_oxred_C"/>
    <property type="match status" value="1"/>
</dbReference>
<evidence type="ECO:0000256" key="1">
    <source>
        <dbReference type="ARBA" id="ARBA00001974"/>
    </source>
</evidence>
<dbReference type="Proteomes" id="UP000541558">
    <property type="component" value="Unassembled WGS sequence"/>
</dbReference>
<feature type="region of interest" description="Disordered" evidence="2">
    <location>
        <begin position="60"/>
        <end position="105"/>
    </location>
</feature>
<dbReference type="Gene3D" id="3.30.410.10">
    <property type="entry name" value="Cholesterol Oxidase, domain 2"/>
    <property type="match status" value="1"/>
</dbReference>
<dbReference type="AlphaFoldDB" id="A0A8H5C829"/>
<gene>
    <name evidence="4" type="ORF">D9611_002936</name>
</gene>
<reference evidence="4 5" key="1">
    <citation type="journal article" date="2020" name="ISME J.">
        <title>Uncovering the hidden diversity of litter-decomposition mechanisms in mushroom-forming fungi.</title>
        <authorList>
            <person name="Floudas D."/>
            <person name="Bentzer J."/>
            <person name="Ahren D."/>
            <person name="Johansson T."/>
            <person name="Persson P."/>
            <person name="Tunlid A."/>
        </authorList>
    </citation>
    <scope>NUCLEOTIDE SEQUENCE [LARGE SCALE GENOMIC DNA]</scope>
    <source>
        <strain evidence="4 5">CBS 175.51</strain>
    </source>
</reference>
<evidence type="ECO:0000313" key="5">
    <source>
        <dbReference type="Proteomes" id="UP000541558"/>
    </source>
</evidence>
<dbReference type="InterPro" id="IPR007867">
    <property type="entry name" value="GMC_OxRtase_C"/>
</dbReference>
<dbReference type="SUPFAM" id="SSF51905">
    <property type="entry name" value="FAD/NAD(P)-binding domain"/>
    <property type="match status" value="1"/>
</dbReference>
<sequence>MTTVNKMGPRDRQPYWLLPFALRMRRYLGRHLSYESHPTLPSPANGSNMTICSALISPTSRGYRRPLPNPSHKPQIPLNRLRQTHPPRSRPTTTSSPPMAGDLASTNTNTDAAIDAYCTRARPLPHDIPPCGLHGGYVAKGAACGVVDPDFRLKGVEGVRVVDASVWPFVRAASIIRGH</sequence>
<organism evidence="4 5">
    <name type="scientific">Ephemerocybe angulata</name>
    <dbReference type="NCBI Taxonomy" id="980116"/>
    <lineage>
        <taxon>Eukaryota</taxon>
        <taxon>Fungi</taxon>
        <taxon>Dikarya</taxon>
        <taxon>Basidiomycota</taxon>
        <taxon>Agaricomycotina</taxon>
        <taxon>Agaricomycetes</taxon>
        <taxon>Agaricomycetidae</taxon>
        <taxon>Agaricales</taxon>
        <taxon>Agaricineae</taxon>
        <taxon>Psathyrellaceae</taxon>
        <taxon>Ephemerocybe</taxon>
    </lineage>
</organism>
<dbReference type="InterPro" id="IPR036188">
    <property type="entry name" value="FAD/NAD-bd_sf"/>
</dbReference>
<comment type="caution">
    <text evidence="4">The sequence shown here is derived from an EMBL/GenBank/DDBJ whole genome shotgun (WGS) entry which is preliminary data.</text>
</comment>
<evidence type="ECO:0000259" key="3">
    <source>
        <dbReference type="Pfam" id="PF05199"/>
    </source>
</evidence>
<name>A0A8H5C829_9AGAR</name>
<keyword evidence="5" id="KW-1185">Reference proteome</keyword>
<comment type="cofactor">
    <cofactor evidence="1">
        <name>FAD</name>
        <dbReference type="ChEBI" id="CHEBI:57692"/>
    </cofactor>
</comment>
<evidence type="ECO:0000313" key="4">
    <source>
        <dbReference type="EMBL" id="KAF5336947.1"/>
    </source>
</evidence>
<evidence type="ECO:0000256" key="2">
    <source>
        <dbReference type="SAM" id="MobiDB-lite"/>
    </source>
</evidence>